<organism evidence="4 5">
    <name type="scientific">Pseudonocardia humida</name>
    <dbReference type="NCBI Taxonomy" id="2800819"/>
    <lineage>
        <taxon>Bacteria</taxon>
        <taxon>Bacillati</taxon>
        <taxon>Actinomycetota</taxon>
        <taxon>Actinomycetes</taxon>
        <taxon>Pseudonocardiales</taxon>
        <taxon>Pseudonocardiaceae</taxon>
        <taxon>Pseudonocardia</taxon>
    </lineage>
</organism>
<evidence type="ECO:0000313" key="4">
    <source>
        <dbReference type="EMBL" id="MCO1660107.1"/>
    </source>
</evidence>
<dbReference type="PANTHER" id="PTHR30055:SF160">
    <property type="entry name" value="TRANSCRIPTIONAL REGULATORY PROTEIN (PROBABLY ASNC-FAMILY)-RELATED"/>
    <property type="match status" value="1"/>
</dbReference>
<protein>
    <submittedName>
        <fullName evidence="4">TetR/AcrR family transcriptional regulator</fullName>
    </submittedName>
</protein>
<evidence type="ECO:0000313" key="5">
    <source>
        <dbReference type="Proteomes" id="UP001165283"/>
    </source>
</evidence>
<accession>A0ABT1AAM9</accession>
<name>A0ABT1AAM9_9PSEU</name>
<feature type="DNA-binding region" description="H-T-H motif" evidence="2">
    <location>
        <begin position="38"/>
        <end position="57"/>
    </location>
</feature>
<evidence type="ECO:0000256" key="1">
    <source>
        <dbReference type="ARBA" id="ARBA00023125"/>
    </source>
</evidence>
<dbReference type="PROSITE" id="PS50977">
    <property type="entry name" value="HTH_TETR_2"/>
    <property type="match status" value="1"/>
</dbReference>
<dbReference type="InterPro" id="IPR001647">
    <property type="entry name" value="HTH_TetR"/>
</dbReference>
<dbReference type="PANTHER" id="PTHR30055">
    <property type="entry name" value="HTH-TYPE TRANSCRIPTIONAL REGULATOR RUTR"/>
    <property type="match status" value="1"/>
</dbReference>
<dbReference type="SUPFAM" id="SSF48498">
    <property type="entry name" value="Tetracyclin repressor-like, C-terminal domain"/>
    <property type="match status" value="1"/>
</dbReference>
<comment type="caution">
    <text evidence="4">The sequence shown here is derived from an EMBL/GenBank/DDBJ whole genome shotgun (WGS) entry which is preliminary data.</text>
</comment>
<dbReference type="Gene3D" id="1.10.357.10">
    <property type="entry name" value="Tetracycline Repressor, domain 2"/>
    <property type="match status" value="1"/>
</dbReference>
<dbReference type="Proteomes" id="UP001165283">
    <property type="component" value="Unassembled WGS sequence"/>
</dbReference>
<reference evidence="4" key="1">
    <citation type="submission" date="2021-04" db="EMBL/GenBank/DDBJ databases">
        <title>Pseudonocardia sp. nov., isolated from sandy soil of mangrove forest.</title>
        <authorList>
            <person name="Zan Z."/>
            <person name="Huang R."/>
            <person name="Liu W."/>
        </authorList>
    </citation>
    <scope>NUCLEOTIDE SEQUENCE</scope>
    <source>
        <strain evidence="4">S2-4</strain>
    </source>
</reference>
<dbReference type="InterPro" id="IPR045823">
    <property type="entry name" value="TetR_C_32"/>
</dbReference>
<sequence length="218" mass="22999">MTTRDRRSTRWDAHRSARRAELVEAALAAVREHGAGAGMDDVAAGAGTSKTVVYRHFADRADLYTAVCARVAESVVRHVRAAMDAADPAGGSRAMATAAIAEYLRLVEADPEVYRYVVHRPLLERDLVRGGGDPVGDLVSRIGAEAAVVIAAHLAAHGRDTTAAAPWGHGLVGLVHAATDNWLAHPAAMSRDQLAAHLTDLAWAGLSGVLPRPKEVTA</sequence>
<dbReference type="Pfam" id="PF00440">
    <property type="entry name" value="TetR_N"/>
    <property type="match status" value="1"/>
</dbReference>
<keyword evidence="1 2" id="KW-0238">DNA-binding</keyword>
<feature type="domain" description="HTH tetR-type" evidence="3">
    <location>
        <begin position="16"/>
        <end position="75"/>
    </location>
</feature>
<dbReference type="Pfam" id="PF19344">
    <property type="entry name" value="TetR_C_32"/>
    <property type="match status" value="1"/>
</dbReference>
<dbReference type="RefSeq" id="WP_252445389.1">
    <property type="nucleotide sequence ID" value="NZ_JAGSOV010000077.1"/>
</dbReference>
<keyword evidence="5" id="KW-1185">Reference proteome</keyword>
<dbReference type="InterPro" id="IPR036271">
    <property type="entry name" value="Tet_transcr_reg_TetR-rel_C_sf"/>
</dbReference>
<evidence type="ECO:0000256" key="2">
    <source>
        <dbReference type="PROSITE-ProRule" id="PRU00335"/>
    </source>
</evidence>
<dbReference type="InterPro" id="IPR050109">
    <property type="entry name" value="HTH-type_TetR-like_transc_reg"/>
</dbReference>
<gene>
    <name evidence="4" type="ORF">KDL28_34115</name>
</gene>
<dbReference type="PRINTS" id="PR00455">
    <property type="entry name" value="HTHTETR"/>
</dbReference>
<dbReference type="InterPro" id="IPR009057">
    <property type="entry name" value="Homeodomain-like_sf"/>
</dbReference>
<dbReference type="EMBL" id="JAGSOV010000077">
    <property type="protein sequence ID" value="MCO1660107.1"/>
    <property type="molecule type" value="Genomic_DNA"/>
</dbReference>
<proteinExistence type="predicted"/>
<dbReference type="SUPFAM" id="SSF46689">
    <property type="entry name" value="Homeodomain-like"/>
    <property type="match status" value="1"/>
</dbReference>
<evidence type="ECO:0000259" key="3">
    <source>
        <dbReference type="PROSITE" id="PS50977"/>
    </source>
</evidence>